<evidence type="ECO:0000313" key="3">
    <source>
        <dbReference type="WBParaSite" id="MBELARI_LOCUS19413"/>
    </source>
</evidence>
<feature type="signal peptide" evidence="1">
    <location>
        <begin position="1"/>
        <end position="19"/>
    </location>
</feature>
<name>A0AAF3EYV2_9BILA</name>
<evidence type="ECO:0000256" key="1">
    <source>
        <dbReference type="SAM" id="SignalP"/>
    </source>
</evidence>
<dbReference type="WBParaSite" id="MBELARI_LOCUS19413">
    <property type="protein sequence ID" value="MBELARI_LOCUS19413"/>
    <property type="gene ID" value="MBELARI_LOCUS19413"/>
</dbReference>
<sequence>MRVISEILLIFLCSSQLLAIREEYKDLFPEFAEYFITGNKRLHTVCRKDPECPVKNDELKSGKCLGFEVDCARKLSYSANRTAFTPPKPGENWNGDEKWQRDNFYQRGDFGYVKERSILHEICTAENEEQTVLHCSDNLRHCWAKNIFFDFKNLKVQTSTRYREDVIQKGQSGGNCGRFYHDIIRNNMEHLGYLQSWAHELQHFTSDPEFRVDPAHCDIIFERPTVIIKLDASVNMFHHFCDFVNLFASQMINGSFTREIDVLWWDTDRYGFIDNLFGATWKAFSNRKPVELISLDQKKVCFKNALLPLLARQRFGLFYNTPVVRGCSGSGLFHAFSHHILNRLEIPQNGPMLWKNSYHVSGKKYKSSACPQSR</sequence>
<keyword evidence="2" id="KW-1185">Reference proteome</keyword>
<accession>A0AAF3EYV2</accession>
<feature type="chain" id="PRO_5042017793" description="EGF domain-specific O-linked N-acetylglucosamine transferase" evidence="1">
    <location>
        <begin position="20"/>
        <end position="374"/>
    </location>
</feature>
<dbReference type="Proteomes" id="UP000887575">
    <property type="component" value="Unassembled WGS sequence"/>
</dbReference>
<evidence type="ECO:0000313" key="2">
    <source>
        <dbReference type="Proteomes" id="UP000887575"/>
    </source>
</evidence>
<evidence type="ECO:0008006" key="4">
    <source>
        <dbReference type="Google" id="ProtNLM"/>
    </source>
</evidence>
<dbReference type="AlphaFoldDB" id="A0AAF3EYV2"/>
<keyword evidence="1" id="KW-0732">Signal</keyword>
<reference evidence="3" key="1">
    <citation type="submission" date="2024-02" db="UniProtKB">
        <authorList>
            <consortium name="WormBaseParasite"/>
        </authorList>
    </citation>
    <scope>IDENTIFICATION</scope>
</reference>
<protein>
    <recommendedName>
        <fullName evidence="4">EGF domain-specific O-linked N-acetylglucosamine transferase</fullName>
    </recommendedName>
</protein>
<organism evidence="2 3">
    <name type="scientific">Mesorhabditis belari</name>
    <dbReference type="NCBI Taxonomy" id="2138241"/>
    <lineage>
        <taxon>Eukaryota</taxon>
        <taxon>Metazoa</taxon>
        <taxon>Ecdysozoa</taxon>
        <taxon>Nematoda</taxon>
        <taxon>Chromadorea</taxon>
        <taxon>Rhabditida</taxon>
        <taxon>Rhabditina</taxon>
        <taxon>Rhabditomorpha</taxon>
        <taxon>Rhabditoidea</taxon>
        <taxon>Rhabditidae</taxon>
        <taxon>Mesorhabditinae</taxon>
        <taxon>Mesorhabditis</taxon>
    </lineage>
</organism>
<proteinExistence type="predicted"/>